<comment type="catalytic activity">
    <reaction evidence="9">
        <text>5,6-dihydrouridine(16) in tRNA + NADP(+) = uridine(16) in tRNA + NADPH + H(+)</text>
        <dbReference type="Rhea" id="RHEA:53376"/>
        <dbReference type="Rhea" id="RHEA-COMP:13543"/>
        <dbReference type="Rhea" id="RHEA-COMP:13544"/>
        <dbReference type="ChEBI" id="CHEBI:15378"/>
        <dbReference type="ChEBI" id="CHEBI:57783"/>
        <dbReference type="ChEBI" id="CHEBI:58349"/>
        <dbReference type="ChEBI" id="CHEBI:65315"/>
        <dbReference type="ChEBI" id="CHEBI:74443"/>
    </reaction>
</comment>
<evidence type="ECO:0000313" key="15">
    <source>
        <dbReference type="Proteomes" id="UP000626148"/>
    </source>
</evidence>
<name>A0A918NET8_9GAMM</name>
<evidence type="ECO:0000256" key="1">
    <source>
        <dbReference type="ARBA" id="ARBA00001917"/>
    </source>
</evidence>
<evidence type="ECO:0000256" key="8">
    <source>
        <dbReference type="ARBA" id="ARBA00023002"/>
    </source>
</evidence>
<dbReference type="AlphaFoldDB" id="A0A918NET8"/>
<keyword evidence="6 9" id="KW-0521">NADP</keyword>
<keyword evidence="4 9" id="KW-0288">FMN</keyword>
<dbReference type="HAMAP" id="MF_02043">
    <property type="entry name" value="DusC_subfam"/>
    <property type="match status" value="1"/>
</dbReference>
<feature type="binding site" evidence="9">
    <location>
        <begin position="199"/>
        <end position="201"/>
    </location>
    <ligand>
        <name>FMN</name>
        <dbReference type="ChEBI" id="CHEBI:58210"/>
    </ligand>
</feature>
<evidence type="ECO:0000256" key="6">
    <source>
        <dbReference type="ARBA" id="ARBA00022857"/>
    </source>
</evidence>
<evidence type="ECO:0000259" key="13">
    <source>
        <dbReference type="Pfam" id="PF01207"/>
    </source>
</evidence>
<feature type="site" description="Interacts with tRNA; defines subfamily-specific binding signature" evidence="9">
    <location>
        <position position="35"/>
    </location>
</feature>
<dbReference type="EC" id="1.3.1.-" evidence="9"/>
<evidence type="ECO:0000256" key="3">
    <source>
        <dbReference type="ARBA" id="ARBA00022630"/>
    </source>
</evidence>
<organism evidence="14 15">
    <name type="scientific">Saccharospirillum salsuginis</name>
    <dbReference type="NCBI Taxonomy" id="418750"/>
    <lineage>
        <taxon>Bacteria</taxon>
        <taxon>Pseudomonadati</taxon>
        <taxon>Pseudomonadota</taxon>
        <taxon>Gammaproteobacteria</taxon>
        <taxon>Oceanospirillales</taxon>
        <taxon>Saccharospirillaceae</taxon>
        <taxon>Saccharospirillum</taxon>
    </lineage>
</organism>
<proteinExistence type="inferred from homology"/>
<accession>A0A918NET8</accession>
<dbReference type="GO" id="GO:0010181">
    <property type="term" value="F:FMN binding"/>
    <property type="evidence" value="ECO:0007669"/>
    <property type="project" value="UniProtKB-UniRule"/>
</dbReference>
<comment type="catalytic activity">
    <reaction evidence="9">
        <text>5,6-dihydrouridine(16) in tRNA + NAD(+) = uridine(16) in tRNA + NADH + H(+)</text>
        <dbReference type="Rhea" id="RHEA:53380"/>
        <dbReference type="Rhea" id="RHEA-COMP:13543"/>
        <dbReference type="Rhea" id="RHEA-COMP:13544"/>
        <dbReference type="ChEBI" id="CHEBI:15378"/>
        <dbReference type="ChEBI" id="CHEBI:57540"/>
        <dbReference type="ChEBI" id="CHEBI:57945"/>
        <dbReference type="ChEBI" id="CHEBI:65315"/>
        <dbReference type="ChEBI" id="CHEBI:74443"/>
    </reaction>
</comment>
<feature type="site" description="Interacts with tRNA; defines subfamily-specific binding signature" evidence="9">
    <location>
        <position position="295"/>
    </location>
</feature>
<keyword evidence="15" id="KW-1185">Reference proteome</keyword>
<dbReference type="SUPFAM" id="SSF51395">
    <property type="entry name" value="FMN-linked oxidoreductases"/>
    <property type="match status" value="1"/>
</dbReference>
<feature type="site" description="Interacts with tRNA; defines subfamily-specific binding signature" evidence="9">
    <location>
        <position position="272"/>
    </location>
</feature>
<dbReference type="PIRSF" id="PIRSF006621">
    <property type="entry name" value="Dus"/>
    <property type="match status" value="1"/>
</dbReference>
<keyword evidence="12" id="KW-0547">Nucleotide-binding</keyword>
<comment type="caution">
    <text evidence="14">The sequence shown here is derived from an EMBL/GenBank/DDBJ whole genome shotgun (WGS) entry which is preliminary data.</text>
</comment>
<dbReference type="GO" id="GO:0000049">
    <property type="term" value="F:tRNA binding"/>
    <property type="evidence" value="ECO:0007669"/>
    <property type="project" value="UniProtKB-UniRule"/>
</dbReference>
<keyword evidence="3 9" id="KW-0285">Flavoprotein</keyword>
<evidence type="ECO:0000256" key="5">
    <source>
        <dbReference type="ARBA" id="ARBA00022694"/>
    </source>
</evidence>
<evidence type="ECO:0000256" key="10">
    <source>
        <dbReference type="PIRNR" id="PIRNR006621"/>
    </source>
</evidence>
<dbReference type="GO" id="GO:0050660">
    <property type="term" value="F:flavin adenine dinucleotide binding"/>
    <property type="evidence" value="ECO:0007669"/>
    <property type="project" value="InterPro"/>
</dbReference>
<reference evidence="14" key="1">
    <citation type="journal article" date="2014" name="Int. J. Syst. Evol. Microbiol.">
        <title>Complete genome sequence of Corynebacterium casei LMG S-19264T (=DSM 44701T), isolated from a smear-ripened cheese.</title>
        <authorList>
            <consortium name="US DOE Joint Genome Institute (JGI-PGF)"/>
            <person name="Walter F."/>
            <person name="Albersmeier A."/>
            <person name="Kalinowski J."/>
            <person name="Ruckert C."/>
        </authorList>
    </citation>
    <scope>NUCLEOTIDE SEQUENCE</scope>
    <source>
        <strain evidence="14">KCTC 22169</strain>
    </source>
</reference>
<keyword evidence="2 9" id="KW-0820">tRNA-binding</keyword>
<feature type="binding site" evidence="9 12">
    <location>
        <position position="139"/>
    </location>
    <ligand>
        <name>FMN</name>
        <dbReference type="ChEBI" id="CHEBI:58210"/>
    </ligand>
</feature>
<evidence type="ECO:0000256" key="11">
    <source>
        <dbReference type="PIRSR" id="PIRSR006621-1"/>
    </source>
</evidence>
<dbReference type="InterPro" id="IPR013785">
    <property type="entry name" value="Aldolase_TIM"/>
</dbReference>
<dbReference type="PROSITE" id="PS01136">
    <property type="entry name" value="UPF0034"/>
    <property type="match status" value="1"/>
</dbReference>
<evidence type="ECO:0000256" key="2">
    <source>
        <dbReference type="ARBA" id="ARBA00022555"/>
    </source>
</evidence>
<evidence type="ECO:0000256" key="9">
    <source>
        <dbReference type="HAMAP-Rule" id="MF_02043"/>
    </source>
</evidence>
<feature type="site" description="Interacts with tRNA" evidence="9">
    <location>
        <position position="176"/>
    </location>
</feature>
<comment type="caution">
    <text evidence="9">Lacks conserved residue(s) required for the propagation of feature annotation.</text>
</comment>
<dbReference type="Proteomes" id="UP000626148">
    <property type="component" value="Unassembled WGS sequence"/>
</dbReference>
<feature type="active site" description="Proton donor" evidence="9 11">
    <location>
        <position position="98"/>
    </location>
</feature>
<dbReference type="InterPro" id="IPR035587">
    <property type="entry name" value="DUS-like_FMN-bd"/>
</dbReference>
<dbReference type="InterPro" id="IPR042270">
    <property type="entry name" value="DusC_C"/>
</dbReference>
<protein>
    <recommendedName>
        <fullName evidence="9">tRNA-dihydrouridine(16) synthase</fullName>
        <ecNumber evidence="9">1.3.1.-</ecNumber>
    </recommendedName>
    <alternativeName>
        <fullName evidence="9">U16-specific dihydrouridine synthase</fullName>
        <shortName evidence="9">U16-specific Dus</shortName>
    </alternativeName>
    <alternativeName>
        <fullName evidence="9">tRNA-dihydrouridine synthase C</fullName>
    </alternativeName>
</protein>
<dbReference type="Pfam" id="PF01207">
    <property type="entry name" value="Dus"/>
    <property type="match status" value="1"/>
</dbReference>
<dbReference type="PANTHER" id="PTHR11082:SF26">
    <property type="entry name" value="TRNA-DIHYDROURIDINE(16) SYNTHASE"/>
    <property type="match status" value="1"/>
</dbReference>
<comment type="function">
    <text evidence="9">Catalyzes the synthesis of 5,6-dihydrouridine (D), a modified base found in the D-loop of most tRNAs, via the reduction of the C5-C6 double bond in target uridines. Specifically modifies U16 in tRNAs.</text>
</comment>
<keyword evidence="5 9" id="KW-0819">tRNA processing</keyword>
<dbReference type="GO" id="GO:0017150">
    <property type="term" value="F:tRNA dihydrouridine synthase activity"/>
    <property type="evidence" value="ECO:0007669"/>
    <property type="project" value="UniProtKB-UniRule"/>
</dbReference>
<dbReference type="RefSeq" id="WP_189610527.1">
    <property type="nucleotide sequence ID" value="NZ_BMXR01000008.1"/>
</dbReference>
<dbReference type="Gene3D" id="3.20.20.70">
    <property type="entry name" value="Aldolase class I"/>
    <property type="match status" value="1"/>
</dbReference>
<dbReference type="InterPro" id="IPR018517">
    <property type="entry name" value="tRNA_hU_synthase_CS"/>
</dbReference>
<feature type="binding site" evidence="12">
    <location>
        <position position="168"/>
    </location>
    <ligand>
        <name>FMN</name>
        <dbReference type="ChEBI" id="CHEBI:58210"/>
    </ligand>
</feature>
<dbReference type="InterPro" id="IPR001269">
    <property type="entry name" value="DUS_fam"/>
</dbReference>
<reference evidence="14" key="2">
    <citation type="submission" date="2020-09" db="EMBL/GenBank/DDBJ databases">
        <authorList>
            <person name="Sun Q."/>
            <person name="Kim S."/>
        </authorList>
    </citation>
    <scope>NUCLEOTIDE SEQUENCE</scope>
    <source>
        <strain evidence="14">KCTC 22169</strain>
    </source>
</reference>
<comment type="cofactor">
    <cofactor evidence="1 9 10 12">
        <name>FMN</name>
        <dbReference type="ChEBI" id="CHEBI:58210"/>
    </cofactor>
</comment>
<evidence type="ECO:0000256" key="4">
    <source>
        <dbReference type="ARBA" id="ARBA00022643"/>
    </source>
</evidence>
<evidence type="ECO:0000313" key="14">
    <source>
        <dbReference type="EMBL" id="GGX61890.1"/>
    </source>
</evidence>
<dbReference type="CDD" id="cd02801">
    <property type="entry name" value="DUS_like_FMN"/>
    <property type="match status" value="1"/>
</dbReference>
<feature type="site" description="Interacts with tRNA" evidence="9">
    <location>
        <position position="95"/>
    </location>
</feature>
<dbReference type="Gene3D" id="1.20.225.30">
    <property type="entry name" value="Dihydrouridine synthase, C-terminal recognition domain"/>
    <property type="match status" value="1"/>
</dbReference>
<keyword evidence="8 9" id="KW-0560">Oxidoreductase</keyword>
<sequence>MRLILAPMEGLADVYLRRLITAQGGFDRVVSEFVRVVDQRLPERVFYTVCPELLEGGRTRSGTPVRVQLLGNHLEAMAANAQRAIELGSDGLDLNFGCPSKTVNRSQGGAILLREPETLYRVVRSVRRALPEGVTLSAKMRLGFEDTGLMFENAAAIEAGGADELTVHARTKVQGYAPPAHWHELGRLNEQLNIPLIANGDIWTVDDYQRCCAITGTTDVMLGRGAIRTPDLARRIRKPDHTALPWSEYRVLLAGFWSEVRAQMPDRYCAGRLKQWVNHLRQAHTEAEAFWHRIRTERNVAALDRLLLDLD</sequence>
<feature type="site" description="Interacts with tRNA; defines subfamily-specific binding signature" evidence="9">
    <location>
        <position position="274"/>
    </location>
</feature>
<evidence type="ECO:0000256" key="7">
    <source>
        <dbReference type="ARBA" id="ARBA00022884"/>
    </source>
</evidence>
<keyword evidence="7 9" id="KW-0694">RNA-binding</keyword>
<feature type="binding site" evidence="9 12">
    <location>
        <begin position="223"/>
        <end position="224"/>
    </location>
    <ligand>
        <name>FMN</name>
        <dbReference type="ChEBI" id="CHEBI:58210"/>
    </ligand>
</feature>
<dbReference type="InterPro" id="IPR032886">
    <property type="entry name" value="DusC"/>
</dbReference>
<comment type="similarity">
    <text evidence="9">Belongs to the Dus family. DusC subfamily.</text>
</comment>
<evidence type="ECO:0000256" key="12">
    <source>
        <dbReference type="PIRSR" id="PIRSR006621-2"/>
    </source>
</evidence>
<feature type="domain" description="DUS-like FMN-binding" evidence="13">
    <location>
        <begin position="4"/>
        <end position="238"/>
    </location>
</feature>
<dbReference type="EMBL" id="BMXR01000008">
    <property type="protein sequence ID" value="GGX61890.1"/>
    <property type="molecule type" value="Genomic_DNA"/>
</dbReference>
<gene>
    <name evidence="9 14" type="primary">dusC</name>
    <name evidence="14" type="ORF">GCM10007392_32180</name>
</gene>
<dbReference type="PANTHER" id="PTHR11082">
    <property type="entry name" value="TRNA-DIHYDROURIDINE SYNTHASE"/>
    <property type="match status" value="1"/>
</dbReference>
<feature type="binding site" evidence="9 12">
    <location>
        <position position="68"/>
    </location>
    <ligand>
        <name>FMN</name>
        <dbReference type="ChEBI" id="CHEBI:58210"/>
    </ligand>
</feature>
<comment type="similarity">
    <text evidence="10">Belongs to the dus family.</text>
</comment>